<dbReference type="EMBL" id="CACVAP010000073">
    <property type="protein sequence ID" value="CAA6813727.1"/>
    <property type="molecule type" value="Genomic_DNA"/>
</dbReference>
<gene>
    <name evidence="2" type="ORF">HELGO_WM19891</name>
</gene>
<feature type="transmembrane region" description="Helical" evidence="1">
    <location>
        <begin position="102"/>
        <end position="122"/>
    </location>
</feature>
<dbReference type="AlphaFoldDB" id="A0A6S6TFS4"/>
<keyword evidence="1" id="KW-0812">Transmembrane</keyword>
<organism evidence="2">
    <name type="scientific">uncultured Sulfurovum sp</name>
    <dbReference type="NCBI Taxonomy" id="269237"/>
    <lineage>
        <taxon>Bacteria</taxon>
        <taxon>Pseudomonadati</taxon>
        <taxon>Campylobacterota</taxon>
        <taxon>Epsilonproteobacteria</taxon>
        <taxon>Campylobacterales</taxon>
        <taxon>Sulfurovaceae</taxon>
        <taxon>Sulfurovum</taxon>
        <taxon>environmental samples</taxon>
    </lineage>
</organism>
<reference evidence="2" key="1">
    <citation type="submission" date="2020-01" db="EMBL/GenBank/DDBJ databases">
        <authorList>
            <person name="Meier V. D."/>
            <person name="Meier V D."/>
        </authorList>
    </citation>
    <scope>NUCLEOTIDE SEQUENCE</scope>
    <source>
        <strain evidence="2">HLG_WM_MAG_06</strain>
    </source>
</reference>
<sequence length="124" mass="14578">MPEQHDPYLNTIQRGLNEDKIKTRKKKVENTEPKSKSFFTKNIILSDYIHLPESLQKFFLLTTFILIPYILGVFIMSVVMGYKTLKDFTTFNFDLYMLSWTIGYETMALILLIIIIKSAIVFKK</sequence>
<keyword evidence="1" id="KW-1133">Transmembrane helix</keyword>
<proteinExistence type="predicted"/>
<accession>A0A6S6TFS4</accession>
<keyword evidence="1" id="KW-0472">Membrane</keyword>
<evidence type="ECO:0000256" key="1">
    <source>
        <dbReference type="SAM" id="Phobius"/>
    </source>
</evidence>
<protein>
    <submittedName>
        <fullName evidence="2">Uncharacterized protein</fullName>
    </submittedName>
</protein>
<name>A0A6S6TFS4_9BACT</name>
<feature type="transmembrane region" description="Helical" evidence="1">
    <location>
        <begin position="58"/>
        <end position="82"/>
    </location>
</feature>
<evidence type="ECO:0000313" key="2">
    <source>
        <dbReference type="EMBL" id="CAA6813727.1"/>
    </source>
</evidence>